<dbReference type="EMBL" id="UATM01000032">
    <property type="protein sequence ID" value="SPY47610.1"/>
    <property type="molecule type" value="Genomic_DNA"/>
</dbReference>
<evidence type="ECO:0000313" key="1">
    <source>
        <dbReference type="EMBL" id="SPY47610.1"/>
    </source>
</evidence>
<name>A0A2X1XWZ9_9FIRM</name>
<accession>A0A2X1XWZ9</accession>
<reference evidence="1 2" key="1">
    <citation type="submission" date="2018-06" db="EMBL/GenBank/DDBJ databases">
        <authorList>
            <consortium name="Pathogen Informatics"/>
            <person name="Doyle S."/>
        </authorList>
    </citation>
    <scope>NUCLEOTIDE SEQUENCE [LARGE SCALE GENOMIC DNA]</scope>
    <source>
        <strain evidence="1 2">NCTC13076</strain>
    </source>
</reference>
<protein>
    <submittedName>
        <fullName evidence="1">Uncharacterized protein</fullName>
    </submittedName>
</protein>
<organism evidence="1 2">
    <name type="scientific">Peptoniphilus harei</name>
    <dbReference type="NCBI Taxonomy" id="54005"/>
    <lineage>
        <taxon>Bacteria</taxon>
        <taxon>Bacillati</taxon>
        <taxon>Bacillota</taxon>
        <taxon>Tissierellia</taxon>
        <taxon>Tissierellales</taxon>
        <taxon>Peptoniphilaceae</taxon>
        <taxon>Peptoniphilus</taxon>
    </lineage>
</organism>
<dbReference type="AlphaFoldDB" id="A0A2X1XWZ9"/>
<dbReference type="Proteomes" id="UP000250070">
    <property type="component" value="Unassembled WGS sequence"/>
</dbReference>
<evidence type="ECO:0000313" key="2">
    <source>
        <dbReference type="Proteomes" id="UP000250070"/>
    </source>
</evidence>
<proteinExistence type="predicted"/>
<sequence length="32" mass="3716">MIRYQGVSMSYDGKEKVLDDLNFEIKEGEFSS</sequence>
<gene>
    <name evidence="1" type="ORF">NCTC13076_01046</name>
</gene>